<evidence type="ECO:0000256" key="1">
    <source>
        <dbReference type="ARBA" id="ARBA00022722"/>
    </source>
</evidence>
<dbReference type="SMART" id="SM00479">
    <property type="entry name" value="EXOIII"/>
    <property type="match status" value="1"/>
</dbReference>
<dbReference type="InterPro" id="IPR013520">
    <property type="entry name" value="Ribonucl_H"/>
</dbReference>
<dbReference type="CDD" id="cd06127">
    <property type="entry name" value="DEDDh"/>
    <property type="match status" value="1"/>
</dbReference>
<keyword evidence="4" id="KW-1133">Transmembrane helix</keyword>
<comment type="caution">
    <text evidence="6">The sequence shown here is derived from an EMBL/GenBank/DDBJ whole genome shotgun (WGS) entry which is preliminary data.</text>
</comment>
<dbReference type="GO" id="GO:0006259">
    <property type="term" value="P:DNA metabolic process"/>
    <property type="evidence" value="ECO:0007669"/>
    <property type="project" value="UniProtKB-ARBA"/>
</dbReference>
<evidence type="ECO:0000256" key="4">
    <source>
        <dbReference type="SAM" id="Phobius"/>
    </source>
</evidence>
<keyword evidence="2" id="KW-0378">Hydrolase</keyword>
<keyword evidence="4" id="KW-0812">Transmembrane</keyword>
<dbReference type="InterPro" id="IPR036397">
    <property type="entry name" value="RNaseH_sf"/>
</dbReference>
<dbReference type="EMBL" id="RXOC01000001">
    <property type="protein sequence ID" value="RXF72231.1"/>
    <property type="molecule type" value="Genomic_DNA"/>
</dbReference>
<dbReference type="SUPFAM" id="SSF53098">
    <property type="entry name" value="Ribonuclease H-like"/>
    <property type="match status" value="1"/>
</dbReference>
<proteinExistence type="predicted"/>
<reference evidence="6 7" key="1">
    <citation type="submission" date="2018-12" db="EMBL/GenBank/DDBJ databases">
        <title>The Draft Genome Sequence of the Soil Bacterium Pedobacter tournemirensis R1.</title>
        <authorList>
            <person name="He J."/>
        </authorList>
    </citation>
    <scope>NUCLEOTIDE SEQUENCE [LARGE SCALE GENOMIC DNA]</scope>
    <source>
        <strain evidence="6 7">R1</strain>
    </source>
</reference>
<keyword evidence="3 6" id="KW-0269">Exonuclease</keyword>
<dbReference type="GO" id="GO:0008408">
    <property type="term" value="F:3'-5' exonuclease activity"/>
    <property type="evidence" value="ECO:0007669"/>
    <property type="project" value="TreeGrafter"/>
</dbReference>
<evidence type="ECO:0000313" key="6">
    <source>
        <dbReference type="EMBL" id="RXF72231.1"/>
    </source>
</evidence>
<keyword evidence="1" id="KW-0540">Nuclease</keyword>
<feature type="domain" description="Exonuclease" evidence="5">
    <location>
        <begin position="4"/>
        <end position="190"/>
    </location>
</feature>
<evidence type="ECO:0000259" key="5">
    <source>
        <dbReference type="SMART" id="SM00479"/>
    </source>
</evidence>
<dbReference type="Pfam" id="PF00929">
    <property type="entry name" value="RNase_T"/>
    <property type="match status" value="1"/>
</dbReference>
<dbReference type="GO" id="GO:0003676">
    <property type="term" value="F:nucleic acid binding"/>
    <property type="evidence" value="ECO:0007669"/>
    <property type="project" value="InterPro"/>
</dbReference>
<accession>A0A4Q0MFE4</accession>
<gene>
    <name evidence="6" type="ORF">EKH83_00455</name>
</gene>
<dbReference type="AlphaFoldDB" id="A0A4Q0MFE4"/>
<feature type="transmembrane region" description="Helical" evidence="4">
    <location>
        <begin position="212"/>
        <end position="231"/>
    </location>
</feature>
<protein>
    <submittedName>
        <fullName evidence="6">3'-5' exonuclease</fullName>
    </submittedName>
</protein>
<dbReference type="PANTHER" id="PTHR30231">
    <property type="entry name" value="DNA POLYMERASE III SUBUNIT EPSILON"/>
    <property type="match status" value="1"/>
</dbReference>
<name>A0A4Q0MFE4_9SPHI</name>
<evidence type="ECO:0000256" key="2">
    <source>
        <dbReference type="ARBA" id="ARBA00022801"/>
    </source>
</evidence>
<keyword evidence="4" id="KW-0472">Membrane</keyword>
<dbReference type="Proteomes" id="UP000290848">
    <property type="component" value="Unassembled WGS sequence"/>
</dbReference>
<dbReference type="InterPro" id="IPR012337">
    <property type="entry name" value="RNaseH-like_sf"/>
</dbReference>
<sequence length="232" mass="26514">MRPYLMFIDTEASGLPKKWNVPYSQDDNWPHIVQLSWLVCTRDGKEVKRQDYYINNNDFKSAASAIQIHGITEEFRQRRGKDRSAVMSLLAADLLEYSPLIVGHFTELDLHMIGADFYRSGMENPALTLPSFCTMMATSHFVRNPQMKYVRLGELYSTLFHRKLENQHNALADAKATADCFFELLKNGDINDAKIENQQAEMDKVKAEIKSTGYGIPVLIVFLLTVLIAFLL</sequence>
<organism evidence="6 7">
    <name type="scientific">Arcticibacter tournemirensis</name>
    <dbReference type="NCBI Taxonomy" id="699437"/>
    <lineage>
        <taxon>Bacteria</taxon>
        <taxon>Pseudomonadati</taxon>
        <taxon>Bacteroidota</taxon>
        <taxon>Sphingobacteriia</taxon>
        <taxon>Sphingobacteriales</taxon>
        <taxon>Sphingobacteriaceae</taxon>
        <taxon>Arcticibacter</taxon>
    </lineage>
</organism>
<evidence type="ECO:0000313" key="7">
    <source>
        <dbReference type="Proteomes" id="UP000290848"/>
    </source>
</evidence>
<evidence type="ECO:0000256" key="3">
    <source>
        <dbReference type="ARBA" id="ARBA00022839"/>
    </source>
</evidence>
<dbReference type="Gene3D" id="3.30.420.10">
    <property type="entry name" value="Ribonuclease H-like superfamily/Ribonuclease H"/>
    <property type="match status" value="1"/>
</dbReference>
<dbReference type="PANTHER" id="PTHR30231:SF4">
    <property type="entry name" value="PROTEIN NEN2"/>
    <property type="match status" value="1"/>
</dbReference>